<protein>
    <submittedName>
        <fullName evidence="1">Uncharacterized protein</fullName>
    </submittedName>
</protein>
<evidence type="ECO:0000313" key="1">
    <source>
        <dbReference type="EMBL" id="WMV31343.1"/>
    </source>
</evidence>
<keyword evidence="2" id="KW-1185">Reference proteome</keyword>
<dbReference type="EMBL" id="CP133616">
    <property type="protein sequence ID" value="WMV31343.1"/>
    <property type="molecule type" value="Genomic_DNA"/>
</dbReference>
<sequence>MLYQIMIYLYGIIVHLETKILDIIFLRSAKILILNFP</sequence>
<dbReference type="Proteomes" id="UP001234989">
    <property type="component" value="Chromosome 5"/>
</dbReference>
<accession>A0AAF0TZ43</accession>
<gene>
    <name evidence="1" type="ORF">MTR67_024728</name>
</gene>
<reference evidence="1" key="1">
    <citation type="submission" date="2023-08" db="EMBL/GenBank/DDBJ databases">
        <title>A de novo genome assembly of Solanum verrucosum Schlechtendal, a Mexican diploid species geographically isolated from the other diploid A-genome species in potato relatives.</title>
        <authorList>
            <person name="Hosaka K."/>
        </authorList>
    </citation>
    <scope>NUCLEOTIDE SEQUENCE</scope>
    <source>
        <tissue evidence="1">Young leaves</tissue>
    </source>
</reference>
<evidence type="ECO:0000313" key="2">
    <source>
        <dbReference type="Proteomes" id="UP001234989"/>
    </source>
</evidence>
<name>A0AAF0TZ43_SOLVR</name>
<dbReference type="AlphaFoldDB" id="A0AAF0TZ43"/>
<proteinExistence type="predicted"/>
<organism evidence="1 2">
    <name type="scientific">Solanum verrucosum</name>
    <dbReference type="NCBI Taxonomy" id="315347"/>
    <lineage>
        <taxon>Eukaryota</taxon>
        <taxon>Viridiplantae</taxon>
        <taxon>Streptophyta</taxon>
        <taxon>Embryophyta</taxon>
        <taxon>Tracheophyta</taxon>
        <taxon>Spermatophyta</taxon>
        <taxon>Magnoliopsida</taxon>
        <taxon>eudicotyledons</taxon>
        <taxon>Gunneridae</taxon>
        <taxon>Pentapetalae</taxon>
        <taxon>asterids</taxon>
        <taxon>lamiids</taxon>
        <taxon>Solanales</taxon>
        <taxon>Solanaceae</taxon>
        <taxon>Solanoideae</taxon>
        <taxon>Solaneae</taxon>
        <taxon>Solanum</taxon>
    </lineage>
</organism>